<dbReference type="PANTHER" id="PTHR34455">
    <property type="entry name" value="OS07G0673550 PROTEIN"/>
    <property type="match status" value="1"/>
</dbReference>
<protein>
    <submittedName>
        <fullName evidence="1">Chloroplast photosystem II subunit X</fullName>
    </submittedName>
</protein>
<evidence type="ECO:0000313" key="1">
    <source>
        <dbReference type="EMBL" id="KAK1361976.1"/>
    </source>
</evidence>
<evidence type="ECO:0000313" key="2">
    <source>
        <dbReference type="Proteomes" id="UP001237642"/>
    </source>
</evidence>
<dbReference type="Proteomes" id="UP001237642">
    <property type="component" value="Unassembled WGS sequence"/>
</dbReference>
<organism evidence="1 2">
    <name type="scientific">Heracleum sosnowskyi</name>
    <dbReference type="NCBI Taxonomy" id="360622"/>
    <lineage>
        <taxon>Eukaryota</taxon>
        <taxon>Viridiplantae</taxon>
        <taxon>Streptophyta</taxon>
        <taxon>Embryophyta</taxon>
        <taxon>Tracheophyta</taxon>
        <taxon>Spermatophyta</taxon>
        <taxon>Magnoliopsida</taxon>
        <taxon>eudicotyledons</taxon>
        <taxon>Gunneridae</taxon>
        <taxon>Pentapetalae</taxon>
        <taxon>asterids</taxon>
        <taxon>campanulids</taxon>
        <taxon>Apiales</taxon>
        <taxon>Apiaceae</taxon>
        <taxon>Apioideae</taxon>
        <taxon>apioid superclade</taxon>
        <taxon>Tordylieae</taxon>
        <taxon>Tordyliinae</taxon>
        <taxon>Heracleum</taxon>
    </lineage>
</organism>
<name>A0AAD8H8V2_9APIA</name>
<gene>
    <name evidence="1" type="ORF">POM88_046450</name>
</gene>
<reference evidence="1" key="2">
    <citation type="submission" date="2023-05" db="EMBL/GenBank/DDBJ databases">
        <authorList>
            <person name="Schelkunov M.I."/>
        </authorList>
    </citation>
    <scope>NUCLEOTIDE SEQUENCE</scope>
    <source>
        <strain evidence="1">Hsosn_3</strain>
        <tissue evidence="1">Leaf</tissue>
    </source>
</reference>
<reference evidence="1" key="1">
    <citation type="submission" date="2023-02" db="EMBL/GenBank/DDBJ databases">
        <title>Genome of toxic invasive species Heracleum sosnowskyi carries increased number of genes despite the absence of recent whole-genome duplications.</title>
        <authorList>
            <person name="Schelkunov M."/>
            <person name="Shtratnikova V."/>
            <person name="Makarenko M."/>
            <person name="Klepikova A."/>
            <person name="Omelchenko D."/>
            <person name="Novikova G."/>
            <person name="Obukhova E."/>
            <person name="Bogdanov V."/>
            <person name="Penin A."/>
            <person name="Logacheva M."/>
        </authorList>
    </citation>
    <scope>NUCLEOTIDE SEQUENCE</scope>
    <source>
        <strain evidence="1">Hsosn_3</strain>
        <tissue evidence="1">Leaf</tissue>
    </source>
</reference>
<keyword evidence="2" id="KW-1185">Reference proteome</keyword>
<accession>A0AAD8H8V2</accession>
<sequence>MHSISITIAILNIYLHPYETTTIHSQKFSEGKLRNNKRERGSFGIKSFCNLKVNLSFEEKAITGFTAAALTASMVVAEAEAASGVSPSLKNFLLQHFCWWSCTGSNRKRCNYWCFQFRSCQADLSCI</sequence>
<dbReference type="PANTHER" id="PTHR34455:SF1">
    <property type="entry name" value="OS07G0673550 PROTEIN"/>
    <property type="match status" value="1"/>
</dbReference>
<dbReference type="AlphaFoldDB" id="A0AAD8H8V2"/>
<proteinExistence type="predicted"/>
<comment type="caution">
    <text evidence="1">The sequence shown here is derived from an EMBL/GenBank/DDBJ whole genome shotgun (WGS) entry which is preliminary data.</text>
</comment>
<dbReference type="EMBL" id="JAUIZM010000010">
    <property type="protein sequence ID" value="KAK1361976.1"/>
    <property type="molecule type" value="Genomic_DNA"/>
</dbReference>